<sequence length="453" mass="51929">MAEFVLPQSIFKYAVGPMLGKAMDVLKPMAEQVKPVFTAPISPEDGATQEAIAAASALAKIVQQGLARMKNDLREIKNMVREELSIQAYTTDVLQPLFHLQQRMLYLNESQDIAERRALDENFRKLCVRRFDRIVQQFENHIWRSCRTPKDFYKRKKRSSDPAYPPSNGTHIRMRRDDEDPILFSSTPQCVTMTVLQTRDFSQRALNVWLDSLRSTTASILSVATVCIPHIVVDQELIGTYLKRLQDKLQVMLQGVDEMLDLVLAKMDAYDKDIFHRRMRAYTELDTAEQWLMTLKHQFDDLGRAGIDTAYIVAVSGRSNHSGYYASQQRDLPLQGVSTGCKSFVWRSPTNRWSHEWDTLVQTEVEKLRTALEKNKDIAHKDVEAILTGELLRTFPNFILSWAPRDSPQPLAVMEAGQEVLGSYDISTHQYLFDTQDASIIYSLLLLHPYPPK</sequence>
<feature type="region of interest" description="Disordered" evidence="1">
    <location>
        <begin position="154"/>
        <end position="175"/>
    </location>
</feature>
<dbReference type="AlphaFoldDB" id="A0AA36C4K2"/>
<dbReference type="EMBL" id="CATQJA010000235">
    <property type="protein sequence ID" value="CAJ0558446.1"/>
    <property type="molecule type" value="Genomic_DNA"/>
</dbReference>
<dbReference type="Proteomes" id="UP001177023">
    <property type="component" value="Unassembled WGS sequence"/>
</dbReference>
<feature type="non-terminal residue" evidence="2">
    <location>
        <position position="453"/>
    </location>
</feature>
<evidence type="ECO:0000313" key="2">
    <source>
        <dbReference type="EMBL" id="CAJ0558446.1"/>
    </source>
</evidence>
<organism evidence="2 3">
    <name type="scientific">Mesorhabditis spiculigera</name>
    <dbReference type="NCBI Taxonomy" id="96644"/>
    <lineage>
        <taxon>Eukaryota</taxon>
        <taxon>Metazoa</taxon>
        <taxon>Ecdysozoa</taxon>
        <taxon>Nematoda</taxon>
        <taxon>Chromadorea</taxon>
        <taxon>Rhabditida</taxon>
        <taxon>Rhabditina</taxon>
        <taxon>Rhabditomorpha</taxon>
        <taxon>Rhabditoidea</taxon>
        <taxon>Rhabditidae</taxon>
        <taxon>Mesorhabditinae</taxon>
        <taxon>Mesorhabditis</taxon>
    </lineage>
</organism>
<proteinExistence type="predicted"/>
<keyword evidence="3" id="KW-1185">Reference proteome</keyword>
<reference evidence="2" key="1">
    <citation type="submission" date="2023-06" db="EMBL/GenBank/DDBJ databases">
        <authorList>
            <person name="Delattre M."/>
        </authorList>
    </citation>
    <scope>NUCLEOTIDE SEQUENCE</scope>
    <source>
        <strain evidence="2">AF72</strain>
    </source>
</reference>
<evidence type="ECO:0000313" key="3">
    <source>
        <dbReference type="Proteomes" id="UP001177023"/>
    </source>
</evidence>
<name>A0AA36C4K2_9BILA</name>
<protein>
    <submittedName>
        <fullName evidence="2">Uncharacterized protein</fullName>
    </submittedName>
</protein>
<gene>
    <name evidence="2" type="ORF">MSPICULIGERA_LOCUS988</name>
</gene>
<accession>A0AA36C4K2</accession>
<evidence type="ECO:0000256" key="1">
    <source>
        <dbReference type="SAM" id="MobiDB-lite"/>
    </source>
</evidence>
<comment type="caution">
    <text evidence="2">The sequence shown here is derived from an EMBL/GenBank/DDBJ whole genome shotgun (WGS) entry which is preliminary data.</text>
</comment>